<organism evidence="2 3">
    <name type="scientific">Dyadobacter fermentans (strain ATCC 700827 / DSM 18053 / CIP 107007 / KCTC 52180 / NS114)</name>
    <dbReference type="NCBI Taxonomy" id="471854"/>
    <lineage>
        <taxon>Bacteria</taxon>
        <taxon>Pseudomonadati</taxon>
        <taxon>Bacteroidota</taxon>
        <taxon>Cytophagia</taxon>
        <taxon>Cytophagales</taxon>
        <taxon>Spirosomataceae</taxon>
        <taxon>Dyadobacter</taxon>
    </lineage>
</organism>
<sequence length="130" mass="14654">MLEKHLPGEPQTGDDSIKEDIKAYQLVFGALKKEPNEGLSCGLSFRVRRLIFKQKQQDRQKLLYILLSFAGAIPTIGAIIIAKNPSIVNFQQILPGDCFLPVCFGTAAIVLIQLVEYRRLRKGWIEGRKN</sequence>
<feature type="transmembrane region" description="Helical" evidence="1">
    <location>
        <begin position="93"/>
        <end position="115"/>
    </location>
</feature>
<dbReference type="OrthoDB" id="961830at2"/>
<feature type="transmembrane region" description="Helical" evidence="1">
    <location>
        <begin position="62"/>
        <end position="81"/>
    </location>
</feature>
<keyword evidence="1" id="KW-0812">Transmembrane</keyword>
<keyword evidence="1" id="KW-0472">Membrane</keyword>
<name>C6VVD1_DYAFD</name>
<proteinExistence type="predicted"/>
<accession>C6VVD1</accession>
<evidence type="ECO:0000313" key="3">
    <source>
        <dbReference type="Proteomes" id="UP000002011"/>
    </source>
</evidence>
<dbReference type="HOGENOM" id="CLU_1934697_0_0_10"/>
<dbReference type="EMBL" id="CP001619">
    <property type="protein sequence ID" value="ACT96661.1"/>
    <property type="molecule type" value="Genomic_DNA"/>
</dbReference>
<dbReference type="RefSeq" id="WP_015814901.1">
    <property type="nucleotide sequence ID" value="NC_013037.1"/>
</dbReference>
<reference evidence="2 3" key="1">
    <citation type="journal article" date="2009" name="Stand. Genomic Sci.">
        <title>Complete genome sequence of Dyadobacter fermentans type strain (NS114).</title>
        <authorList>
            <person name="Lang E."/>
            <person name="Lapidus A."/>
            <person name="Chertkov O."/>
            <person name="Brettin T."/>
            <person name="Detter J.C."/>
            <person name="Han C."/>
            <person name="Copeland A."/>
            <person name="Glavina Del Rio T."/>
            <person name="Nolan M."/>
            <person name="Chen F."/>
            <person name="Lucas S."/>
            <person name="Tice H."/>
            <person name="Cheng J.F."/>
            <person name="Land M."/>
            <person name="Hauser L."/>
            <person name="Chang Y.J."/>
            <person name="Jeffries C.D."/>
            <person name="Kopitz M."/>
            <person name="Bruce D."/>
            <person name="Goodwin L."/>
            <person name="Pitluck S."/>
            <person name="Ovchinnikova G."/>
            <person name="Pati A."/>
            <person name="Ivanova N."/>
            <person name="Mavrommatis K."/>
            <person name="Chen A."/>
            <person name="Palaniappan K."/>
            <person name="Chain P."/>
            <person name="Bristow J."/>
            <person name="Eisen J.A."/>
            <person name="Markowitz V."/>
            <person name="Hugenholtz P."/>
            <person name="Goker M."/>
            <person name="Rohde M."/>
            <person name="Kyrpides N.C."/>
            <person name="Klenk H.P."/>
        </authorList>
    </citation>
    <scope>NUCLEOTIDE SEQUENCE [LARGE SCALE GENOMIC DNA]</scope>
    <source>
        <strain evidence="3">ATCC 700827 / DSM 18053 / CIP 107007 / KCTC 52180 / NS114</strain>
    </source>
</reference>
<protein>
    <submittedName>
        <fullName evidence="2">Uncharacterized protein</fullName>
    </submittedName>
</protein>
<gene>
    <name evidence="2" type="ordered locus">Dfer_5470</name>
</gene>
<evidence type="ECO:0000313" key="2">
    <source>
        <dbReference type="EMBL" id="ACT96661.1"/>
    </source>
</evidence>
<evidence type="ECO:0000256" key="1">
    <source>
        <dbReference type="SAM" id="Phobius"/>
    </source>
</evidence>
<keyword evidence="1" id="KW-1133">Transmembrane helix</keyword>
<keyword evidence="3" id="KW-1185">Reference proteome</keyword>
<dbReference type="KEGG" id="dfe:Dfer_5470"/>
<dbReference type="Proteomes" id="UP000002011">
    <property type="component" value="Chromosome"/>
</dbReference>
<dbReference type="AlphaFoldDB" id="C6VVD1"/>